<dbReference type="EMBL" id="KF901200">
    <property type="protein sequence ID" value="AIF21881.1"/>
    <property type="molecule type" value="Genomic_DNA"/>
</dbReference>
<dbReference type="CDD" id="cd03801">
    <property type="entry name" value="GT4_PimA-like"/>
    <property type="match status" value="1"/>
</dbReference>
<organism evidence="2">
    <name type="scientific">uncultured marine group II/III euryarchaeote SAT1000_06_E06</name>
    <dbReference type="NCBI Taxonomy" id="1456554"/>
    <lineage>
        <taxon>Archaea</taxon>
        <taxon>Methanobacteriati</taxon>
        <taxon>Methanobacteriota</taxon>
        <taxon>environmental samples</taxon>
    </lineage>
</organism>
<dbReference type="InterPro" id="IPR050194">
    <property type="entry name" value="Glycosyltransferase_grp1"/>
</dbReference>
<dbReference type="InterPro" id="IPR001296">
    <property type="entry name" value="Glyco_trans_1"/>
</dbReference>
<dbReference type="Gene3D" id="3.40.50.2000">
    <property type="entry name" value="Glycogen Phosphorylase B"/>
    <property type="match status" value="1"/>
</dbReference>
<keyword evidence="2" id="KW-0808">Transferase</keyword>
<evidence type="ECO:0000259" key="1">
    <source>
        <dbReference type="Pfam" id="PF00534"/>
    </source>
</evidence>
<feature type="domain" description="Glycosyl transferase family 1" evidence="1">
    <location>
        <begin position="238"/>
        <end position="377"/>
    </location>
</feature>
<sequence>MSGLPEPESAALPHLLVAKGSFAAMGGAERDLLRNLPALEKIFSVKVATLHPVPELVELCQKLDVQLFSPKENWIVPTNSWSIVFDTSRKSAKNAWKSCKGLVEEIENTDGIHIVSGDGSLALLDLIPDHVSTHLHLLEPHRGLHEDALHRDINGRPKRNLKLTKLALSYARNRDVSTIRKLVKRKRTAISANSNFTSSRIAEIYQVNSNVLWPSVDISEFPPEAGSDEPESFDEISKPYAVNIGRASWVKGTLQTIQAVSRTGIGLVHIGGASEKDAKIMRDFAESKTVKLWIAPRLSSPELAGLIRGADAVISLAINEPFGLTPIEAFSIGTPAIFVDEGGFKDTIENHVSGQLVPRTDHSSWHDLLTNLNAEQKTSWTKAGRTKIAELDLSPEAHARRIKESFDLLNNVE</sequence>
<dbReference type="SUPFAM" id="SSF53756">
    <property type="entry name" value="UDP-Glycosyltransferase/glycogen phosphorylase"/>
    <property type="match status" value="1"/>
</dbReference>
<evidence type="ECO:0000313" key="2">
    <source>
        <dbReference type="EMBL" id="AIF21881.1"/>
    </source>
</evidence>
<dbReference type="Pfam" id="PF00534">
    <property type="entry name" value="Glycos_transf_1"/>
    <property type="match status" value="1"/>
</dbReference>
<reference evidence="2" key="1">
    <citation type="journal article" date="2014" name="Genome Biol. Evol.">
        <title>Pangenome evidence for extensive interdomain horizontal transfer affecting lineage core and shell genes in uncultured planktonic thaumarchaeota and euryarchaeota.</title>
        <authorList>
            <person name="Deschamps P."/>
            <person name="Zivanovic Y."/>
            <person name="Moreira D."/>
            <person name="Rodriguez-Valera F."/>
            <person name="Lopez-Garcia P."/>
        </authorList>
    </citation>
    <scope>NUCLEOTIDE SEQUENCE</scope>
</reference>
<protein>
    <submittedName>
        <fullName evidence="2">Glycosyl transferase</fullName>
    </submittedName>
</protein>
<dbReference type="PANTHER" id="PTHR45947:SF3">
    <property type="entry name" value="SULFOQUINOVOSYL TRANSFERASE SQD2"/>
    <property type="match status" value="1"/>
</dbReference>
<dbReference type="GO" id="GO:0016757">
    <property type="term" value="F:glycosyltransferase activity"/>
    <property type="evidence" value="ECO:0007669"/>
    <property type="project" value="InterPro"/>
</dbReference>
<proteinExistence type="predicted"/>
<dbReference type="PANTHER" id="PTHR45947">
    <property type="entry name" value="SULFOQUINOVOSYL TRANSFERASE SQD2"/>
    <property type="match status" value="1"/>
</dbReference>
<dbReference type="AlphaFoldDB" id="A0A075HZU9"/>
<name>A0A075HZU9_9EURY</name>
<accession>A0A075HZU9</accession>